<accession>A0A6J5TAV1</accession>
<dbReference type="EMBL" id="LR797817">
    <property type="protein sequence ID" value="CAB4240975.1"/>
    <property type="molecule type" value="Genomic_DNA"/>
</dbReference>
<protein>
    <submittedName>
        <fullName evidence="1">Uncharacterized protein</fullName>
    </submittedName>
</protein>
<sequence>MANTKISALTSATTPLAGTETLPVVQSSTTTKVTVANLTAGRSVSGSNFVVTSSTIPANGIYLPAANSVGIATNSALRATFDATGQLGIGTVPAAKLHVVSTVAEVVRLERTATDVWRFSLSAGAFLFTDVTAASERWRVDTSGTFIWRQSSNQTVTSVSFNTTIANALTLDSSGNLTVNSPAGLGYGTGAGGTVTQATSRVTGVTLNKPTGSITLVSAAGLATFQSFTVTNSTVAATDVVHVTQKSGTDLYQIFVTATAAGSFRITFATTGGVTIEQPVFNFAVIKGVTA</sequence>
<gene>
    <name evidence="1" type="ORF">UFOVP24_29</name>
</gene>
<proteinExistence type="predicted"/>
<organism evidence="1">
    <name type="scientific">uncultured Caudovirales phage</name>
    <dbReference type="NCBI Taxonomy" id="2100421"/>
    <lineage>
        <taxon>Viruses</taxon>
        <taxon>Duplodnaviria</taxon>
        <taxon>Heunggongvirae</taxon>
        <taxon>Uroviricota</taxon>
        <taxon>Caudoviricetes</taxon>
        <taxon>Peduoviridae</taxon>
        <taxon>Maltschvirus</taxon>
        <taxon>Maltschvirus maltsch</taxon>
    </lineage>
</organism>
<reference evidence="1" key="1">
    <citation type="submission" date="2020-05" db="EMBL/GenBank/DDBJ databases">
        <authorList>
            <person name="Chiriac C."/>
            <person name="Salcher M."/>
            <person name="Ghai R."/>
            <person name="Kavagutti S V."/>
        </authorList>
    </citation>
    <scope>NUCLEOTIDE SEQUENCE</scope>
</reference>
<evidence type="ECO:0000313" key="1">
    <source>
        <dbReference type="EMBL" id="CAB4240975.1"/>
    </source>
</evidence>
<name>A0A6J5TAV1_9CAUD</name>